<dbReference type="AlphaFoldDB" id="G0VSA0"/>
<dbReference type="Proteomes" id="UP000010111">
    <property type="component" value="Chromosome"/>
</dbReference>
<accession>G0VSA0</accession>
<dbReference type="Gene3D" id="3.20.20.80">
    <property type="entry name" value="Glycosidases"/>
    <property type="match status" value="1"/>
</dbReference>
<keyword evidence="3" id="KW-1185">Reference proteome</keyword>
<name>G0VSA0_MEGEL</name>
<dbReference type="InterPro" id="IPR002053">
    <property type="entry name" value="Glyco_hydro_25"/>
</dbReference>
<dbReference type="GO" id="GO:0009253">
    <property type="term" value="P:peptidoglycan catabolic process"/>
    <property type="evidence" value="ECO:0007669"/>
    <property type="project" value="InterPro"/>
</dbReference>
<keyword evidence="2" id="KW-0378">Hydrolase</keyword>
<organism evidence="2 3">
    <name type="scientific">Megasphaera elsdenii DSM 20460</name>
    <dbReference type="NCBI Taxonomy" id="1064535"/>
    <lineage>
        <taxon>Bacteria</taxon>
        <taxon>Bacillati</taxon>
        <taxon>Bacillota</taxon>
        <taxon>Negativicutes</taxon>
        <taxon>Veillonellales</taxon>
        <taxon>Veillonellaceae</taxon>
        <taxon>Megasphaera</taxon>
    </lineage>
</organism>
<dbReference type="GO" id="GO:0003796">
    <property type="term" value="F:lysozyme activity"/>
    <property type="evidence" value="ECO:0007669"/>
    <property type="project" value="InterPro"/>
</dbReference>
<evidence type="ECO:0000313" key="3">
    <source>
        <dbReference type="Proteomes" id="UP000010111"/>
    </source>
</evidence>
<dbReference type="GO" id="GO:0016998">
    <property type="term" value="P:cell wall macromolecule catabolic process"/>
    <property type="evidence" value="ECO:0007669"/>
    <property type="project" value="InterPro"/>
</dbReference>
<comment type="similarity">
    <text evidence="1">Belongs to the glycosyl hydrolase 25 family.</text>
</comment>
<dbReference type="PROSITE" id="PS51904">
    <property type="entry name" value="GLYCOSYL_HYDROL_F25_2"/>
    <property type="match status" value="1"/>
</dbReference>
<dbReference type="HOGENOM" id="CLU_2666829_0_0_9"/>
<dbReference type="Pfam" id="PF01183">
    <property type="entry name" value="Glyco_hydro_25"/>
    <property type="match status" value="1"/>
</dbReference>
<dbReference type="KEGG" id="med:MELS_1922"/>
<gene>
    <name evidence="2" type="ORF">MELS_1922</name>
</gene>
<protein>
    <submittedName>
        <fullName evidence="2">Glycosyl hydrolase family 25</fullName>
    </submittedName>
</protein>
<reference evidence="2 3" key="1">
    <citation type="journal article" date="2011" name="J. Bacteriol.">
        <title>Genome Sequence of the Ruminal Bacterium Megasphaera elsdenii.</title>
        <authorList>
            <person name="Marx H."/>
            <person name="Graf A.B."/>
            <person name="Tatto N."/>
            <person name="Thallinger G.G."/>
            <person name="Mattanovich D."/>
            <person name="Sauer M."/>
        </authorList>
    </citation>
    <scope>NUCLEOTIDE SEQUENCE [LARGE SCALE GENOMIC DNA]</scope>
    <source>
        <strain evidence="2 3">DSM 20460</strain>
    </source>
</reference>
<dbReference type="SUPFAM" id="SSF51445">
    <property type="entry name" value="(Trans)glycosidases"/>
    <property type="match status" value="1"/>
</dbReference>
<evidence type="ECO:0000256" key="1">
    <source>
        <dbReference type="ARBA" id="ARBA00010646"/>
    </source>
</evidence>
<dbReference type="InterPro" id="IPR017853">
    <property type="entry name" value="GH"/>
</dbReference>
<sequence length="75" mass="8706">MCDAFADALNLNTGVYANYDWFTNVLDYDYLKGKYSIWLAQYDNSPSLECDIWQYSDSEQYGANQLDSNISYMEA</sequence>
<evidence type="ECO:0000313" key="2">
    <source>
        <dbReference type="EMBL" id="CCC74140.1"/>
    </source>
</evidence>
<dbReference type="STRING" id="1064535.MELS_1922"/>
<dbReference type="EMBL" id="HE576794">
    <property type="protein sequence ID" value="CCC74140.1"/>
    <property type="molecule type" value="Genomic_DNA"/>
</dbReference>
<proteinExistence type="inferred from homology"/>